<dbReference type="EMBL" id="UINC01126588">
    <property type="protein sequence ID" value="SVD05164.1"/>
    <property type="molecule type" value="Genomic_DNA"/>
</dbReference>
<dbReference type="AlphaFoldDB" id="A0A382S5I4"/>
<gene>
    <name evidence="1" type="ORF">METZ01_LOCUS358018</name>
</gene>
<accession>A0A382S5I4</accession>
<name>A0A382S5I4_9ZZZZ</name>
<sequence>DRFEIKLSDGNRLTAEVAALPFYDLGNERQEV</sequence>
<organism evidence="1">
    <name type="scientific">marine metagenome</name>
    <dbReference type="NCBI Taxonomy" id="408172"/>
    <lineage>
        <taxon>unclassified sequences</taxon>
        <taxon>metagenomes</taxon>
        <taxon>ecological metagenomes</taxon>
    </lineage>
</organism>
<protein>
    <submittedName>
        <fullName evidence="1">Uncharacterized protein</fullName>
    </submittedName>
</protein>
<evidence type="ECO:0000313" key="1">
    <source>
        <dbReference type="EMBL" id="SVD05164.1"/>
    </source>
</evidence>
<proteinExistence type="predicted"/>
<reference evidence="1" key="1">
    <citation type="submission" date="2018-05" db="EMBL/GenBank/DDBJ databases">
        <authorList>
            <person name="Lanie J.A."/>
            <person name="Ng W.-L."/>
            <person name="Kazmierczak K.M."/>
            <person name="Andrzejewski T.M."/>
            <person name="Davidsen T.M."/>
            <person name="Wayne K.J."/>
            <person name="Tettelin H."/>
            <person name="Glass J.I."/>
            <person name="Rusch D."/>
            <person name="Podicherti R."/>
            <person name="Tsui H.-C.T."/>
            <person name="Winkler M.E."/>
        </authorList>
    </citation>
    <scope>NUCLEOTIDE SEQUENCE</scope>
</reference>
<feature type="non-terminal residue" evidence="1">
    <location>
        <position position="1"/>
    </location>
</feature>